<evidence type="ECO:0008006" key="4">
    <source>
        <dbReference type="Google" id="ProtNLM"/>
    </source>
</evidence>
<keyword evidence="1" id="KW-1133">Transmembrane helix</keyword>
<protein>
    <recommendedName>
        <fullName evidence="4">DUF1206 domain-containing protein</fullName>
    </recommendedName>
</protein>
<name>A0A8J3Z177_9ACTN</name>
<proteinExistence type="predicted"/>
<organism evidence="2 3">
    <name type="scientific">Virgisporangium aurantiacum</name>
    <dbReference type="NCBI Taxonomy" id="175570"/>
    <lineage>
        <taxon>Bacteria</taxon>
        <taxon>Bacillati</taxon>
        <taxon>Actinomycetota</taxon>
        <taxon>Actinomycetes</taxon>
        <taxon>Micromonosporales</taxon>
        <taxon>Micromonosporaceae</taxon>
        <taxon>Virgisporangium</taxon>
    </lineage>
</organism>
<dbReference type="AlphaFoldDB" id="A0A8J3Z177"/>
<gene>
    <name evidence="2" type="ORF">Vau01_019880</name>
</gene>
<keyword evidence="1" id="KW-0812">Transmembrane</keyword>
<keyword evidence="3" id="KW-1185">Reference proteome</keyword>
<accession>A0A8J3Z177</accession>
<sequence length="97" mass="10372">MTSTAGRAGHAAGDAARDTTGNRYVRLLGRIGLIAYGLVHFTIAYLATRLTDRADRSRVAWPTRQIRGSRREGELVPHVAHAGGRPCDPLGLAALVP</sequence>
<keyword evidence="1" id="KW-0472">Membrane</keyword>
<evidence type="ECO:0000256" key="1">
    <source>
        <dbReference type="SAM" id="Phobius"/>
    </source>
</evidence>
<evidence type="ECO:0000313" key="2">
    <source>
        <dbReference type="EMBL" id="GIJ54472.1"/>
    </source>
</evidence>
<comment type="caution">
    <text evidence="2">The sequence shown here is derived from an EMBL/GenBank/DDBJ whole genome shotgun (WGS) entry which is preliminary data.</text>
</comment>
<evidence type="ECO:0000313" key="3">
    <source>
        <dbReference type="Proteomes" id="UP000612585"/>
    </source>
</evidence>
<dbReference type="EMBL" id="BOPG01000012">
    <property type="protein sequence ID" value="GIJ54472.1"/>
    <property type="molecule type" value="Genomic_DNA"/>
</dbReference>
<feature type="transmembrane region" description="Helical" evidence="1">
    <location>
        <begin position="27"/>
        <end position="48"/>
    </location>
</feature>
<dbReference type="Proteomes" id="UP000612585">
    <property type="component" value="Unassembled WGS sequence"/>
</dbReference>
<reference evidence="2" key="1">
    <citation type="submission" date="2021-01" db="EMBL/GenBank/DDBJ databases">
        <title>Whole genome shotgun sequence of Virgisporangium aurantiacum NBRC 16421.</title>
        <authorList>
            <person name="Komaki H."/>
            <person name="Tamura T."/>
        </authorList>
    </citation>
    <scope>NUCLEOTIDE SEQUENCE</scope>
    <source>
        <strain evidence="2">NBRC 16421</strain>
    </source>
</reference>